<dbReference type="AlphaFoldDB" id="A0A2P6NBM8"/>
<evidence type="ECO:0000313" key="3">
    <source>
        <dbReference type="Proteomes" id="UP000241769"/>
    </source>
</evidence>
<feature type="region of interest" description="Disordered" evidence="1">
    <location>
        <begin position="1"/>
        <end position="29"/>
    </location>
</feature>
<comment type="caution">
    <text evidence="2">The sequence shown here is derived from an EMBL/GenBank/DDBJ whole genome shotgun (WGS) entry which is preliminary data.</text>
</comment>
<sequence length="73" mass="8152">MTFLESNKSSSIEVEEGRGGDDEPTPAAELRYPIEGERQQAVYGLPQLNGKVFELIDDKIEMNNGTMLRVSLH</sequence>
<feature type="compositionally biased region" description="Polar residues" evidence="1">
    <location>
        <begin position="1"/>
        <end position="12"/>
    </location>
</feature>
<evidence type="ECO:0000313" key="2">
    <source>
        <dbReference type="EMBL" id="PRP81369.1"/>
    </source>
</evidence>
<evidence type="ECO:0000256" key="1">
    <source>
        <dbReference type="SAM" id="MobiDB-lite"/>
    </source>
</evidence>
<gene>
    <name evidence="2" type="ORF">PROFUN_11056</name>
</gene>
<dbReference type="Proteomes" id="UP000241769">
    <property type="component" value="Unassembled WGS sequence"/>
</dbReference>
<name>A0A2P6NBM8_9EUKA</name>
<dbReference type="EMBL" id="MDYQ01000127">
    <property type="protein sequence ID" value="PRP81369.1"/>
    <property type="molecule type" value="Genomic_DNA"/>
</dbReference>
<proteinExistence type="predicted"/>
<reference evidence="2 3" key="1">
    <citation type="journal article" date="2018" name="Genome Biol. Evol.">
        <title>Multiple Roots of Fruiting Body Formation in Amoebozoa.</title>
        <authorList>
            <person name="Hillmann F."/>
            <person name="Forbes G."/>
            <person name="Novohradska S."/>
            <person name="Ferling I."/>
            <person name="Riege K."/>
            <person name="Groth M."/>
            <person name="Westermann M."/>
            <person name="Marz M."/>
            <person name="Spaller T."/>
            <person name="Winckler T."/>
            <person name="Schaap P."/>
            <person name="Glockner G."/>
        </authorList>
    </citation>
    <scope>NUCLEOTIDE SEQUENCE [LARGE SCALE GENOMIC DNA]</scope>
    <source>
        <strain evidence="2 3">Jena</strain>
    </source>
</reference>
<organism evidence="2 3">
    <name type="scientific">Planoprotostelium fungivorum</name>
    <dbReference type="NCBI Taxonomy" id="1890364"/>
    <lineage>
        <taxon>Eukaryota</taxon>
        <taxon>Amoebozoa</taxon>
        <taxon>Evosea</taxon>
        <taxon>Variosea</taxon>
        <taxon>Cavosteliida</taxon>
        <taxon>Cavosteliaceae</taxon>
        <taxon>Planoprotostelium</taxon>
    </lineage>
</organism>
<protein>
    <submittedName>
        <fullName evidence="2">Uncharacterized protein</fullName>
    </submittedName>
</protein>
<keyword evidence="3" id="KW-1185">Reference proteome</keyword>
<accession>A0A2P6NBM8</accession>
<dbReference type="InParanoid" id="A0A2P6NBM8"/>